<keyword evidence="1" id="KW-0472">Membrane</keyword>
<name>A0A6C0EBU9_9ZZZZ</name>
<dbReference type="AlphaFoldDB" id="A0A6C0EBU9"/>
<sequence length="337" mass="39176">MDTIDTRYEESKQRMTMMYKDIKLRVCQFTHIKLVIAVLYLILSLLTSFPTRFFNVLFLVYNFSKTLETYGLLDEIRRTPRTDYQKKNDIVELETTHKLWVIYVFLTYMEYLITTYLSDLIGSYATQFVLMTMYYYVINNVNNFSNETILFLGRFYYTNLTIMNKYKMIITTMCLFVLNSVEEFKSLMKSIRMFNFLAILNYIKQNAEKIRERAMRDMNKKVSDDKFIKVTEYININEIDDTTQVLVDLKENETNTNDNTVNPTVTDAANSAVSDAANSAVSDAEDDAVNSAVSDAVKNAVTDAISNSVITTESDNEKVELETDVVDELDEDFKKNQ</sequence>
<protein>
    <submittedName>
        <fullName evidence="2">Uncharacterized protein</fullName>
    </submittedName>
</protein>
<proteinExistence type="predicted"/>
<keyword evidence="1" id="KW-0812">Transmembrane</keyword>
<dbReference type="EMBL" id="MN739774">
    <property type="protein sequence ID" value="QHT25749.1"/>
    <property type="molecule type" value="Genomic_DNA"/>
</dbReference>
<organism evidence="2">
    <name type="scientific">viral metagenome</name>
    <dbReference type="NCBI Taxonomy" id="1070528"/>
    <lineage>
        <taxon>unclassified sequences</taxon>
        <taxon>metagenomes</taxon>
        <taxon>organismal metagenomes</taxon>
    </lineage>
</organism>
<keyword evidence="1" id="KW-1133">Transmembrane helix</keyword>
<reference evidence="2" key="1">
    <citation type="journal article" date="2020" name="Nature">
        <title>Giant virus diversity and host interactions through global metagenomics.</title>
        <authorList>
            <person name="Schulz F."/>
            <person name="Roux S."/>
            <person name="Paez-Espino D."/>
            <person name="Jungbluth S."/>
            <person name="Walsh D.A."/>
            <person name="Denef V.J."/>
            <person name="McMahon K.D."/>
            <person name="Konstantinidis K.T."/>
            <person name="Eloe-Fadrosh E.A."/>
            <person name="Kyrpides N.C."/>
            <person name="Woyke T."/>
        </authorList>
    </citation>
    <scope>NUCLEOTIDE SEQUENCE</scope>
    <source>
        <strain evidence="2">GVMAG-M-3300023179-27</strain>
    </source>
</reference>
<feature type="transmembrane region" description="Helical" evidence="1">
    <location>
        <begin position="22"/>
        <end position="43"/>
    </location>
</feature>
<accession>A0A6C0EBU9</accession>
<evidence type="ECO:0000313" key="2">
    <source>
        <dbReference type="EMBL" id="QHT25749.1"/>
    </source>
</evidence>
<evidence type="ECO:0000256" key="1">
    <source>
        <dbReference type="SAM" id="Phobius"/>
    </source>
</evidence>